<organism evidence="1">
    <name type="scientific">marine sediment metagenome</name>
    <dbReference type="NCBI Taxonomy" id="412755"/>
    <lineage>
        <taxon>unclassified sequences</taxon>
        <taxon>metagenomes</taxon>
        <taxon>ecological metagenomes</taxon>
    </lineage>
</organism>
<sequence length="145" mass="15983">MEAGKVANRELLTVNVGRSQPEVDGEGYPHAHGPVTLPGWYEANLLDGLGGRFEAVNLTIKKARHDLAILIGLLSLEEMSEAVSGDKENRYLASTRHNHHATAWGCRPDEFTTTKEQGADTLPWREGGRIVNTWCLMQGTGRSFK</sequence>
<accession>X1HRE1</accession>
<dbReference type="EMBL" id="BARU01025914">
    <property type="protein sequence ID" value="GAH72022.1"/>
    <property type="molecule type" value="Genomic_DNA"/>
</dbReference>
<evidence type="ECO:0000313" key="1">
    <source>
        <dbReference type="EMBL" id="GAH72022.1"/>
    </source>
</evidence>
<protein>
    <submittedName>
        <fullName evidence="1">Uncharacterized protein</fullName>
    </submittedName>
</protein>
<reference evidence="1" key="1">
    <citation type="journal article" date="2014" name="Front. Microbiol.">
        <title>High frequency of phylogenetically diverse reductive dehalogenase-homologous genes in deep subseafloor sedimentary metagenomes.</title>
        <authorList>
            <person name="Kawai M."/>
            <person name="Futagami T."/>
            <person name="Toyoda A."/>
            <person name="Takaki Y."/>
            <person name="Nishi S."/>
            <person name="Hori S."/>
            <person name="Arai W."/>
            <person name="Tsubouchi T."/>
            <person name="Morono Y."/>
            <person name="Uchiyama I."/>
            <person name="Ito T."/>
            <person name="Fujiyama A."/>
            <person name="Inagaki F."/>
            <person name="Takami H."/>
        </authorList>
    </citation>
    <scope>NUCLEOTIDE SEQUENCE</scope>
    <source>
        <strain evidence="1">Expedition CK06-06</strain>
    </source>
</reference>
<dbReference type="AlphaFoldDB" id="X1HRE1"/>
<proteinExistence type="predicted"/>
<name>X1HRE1_9ZZZZ</name>
<comment type="caution">
    <text evidence="1">The sequence shown here is derived from an EMBL/GenBank/DDBJ whole genome shotgun (WGS) entry which is preliminary data.</text>
</comment>
<gene>
    <name evidence="1" type="ORF">S03H2_41694</name>
</gene>